<evidence type="ECO:0000313" key="3">
    <source>
        <dbReference type="Proteomes" id="UP000006048"/>
    </source>
</evidence>
<sequence length="38" mass="4390">MSLSFIISVTVMMICGFYFIILGLTKIITDKVLHEQRK</sequence>
<gene>
    <name evidence="2" type="ordered locus">Turpa_4083</name>
</gene>
<dbReference type="EMBL" id="CP002959">
    <property type="protein sequence ID" value="AFM14717.1"/>
    <property type="molecule type" value="Genomic_DNA"/>
</dbReference>
<proteinExistence type="predicted"/>
<protein>
    <submittedName>
        <fullName evidence="2">Uncharacterized protein</fullName>
    </submittedName>
</protein>
<evidence type="ECO:0000313" key="2">
    <source>
        <dbReference type="EMBL" id="AFM14717.1"/>
    </source>
</evidence>
<dbReference type="KEGG" id="tpx:Turpa_4083"/>
<name>I4BBR0_TURPD</name>
<keyword evidence="1" id="KW-0472">Membrane</keyword>
<dbReference type="Proteomes" id="UP000006048">
    <property type="component" value="Chromosome"/>
</dbReference>
<accession>I4BBR0</accession>
<keyword evidence="1" id="KW-0812">Transmembrane</keyword>
<keyword evidence="1" id="KW-1133">Transmembrane helix</keyword>
<keyword evidence="3" id="KW-1185">Reference proteome</keyword>
<dbReference type="HOGENOM" id="CLU_3334308_0_0_12"/>
<dbReference type="AlphaFoldDB" id="I4BBR0"/>
<reference evidence="2 3" key="1">
    <citation type="submission" date="2012-06" db="EMBL/GenBank/DDBJ databases">
        <title>The complete chromosome of genome of Turneriella parva DSM 21527.</title>
        <authorList>
            <consortium name="US DOE Joint Genome Institute (JGI-PGF)"/>
            <person name="Lucas S."/>
            <person name="Han J."/>
            <person name="Lapidus A."/>
            <person name="Bruce D."/>
            <person name="Goodwin L."/>
            <person name="Pitluck S."/>
            <person name="Peters L."/>
            <person name="Kyrpides N."/>
            <person name="Mavromatis K."/>
            <person name="Ivanova N."/>
            <person name="Mikhailova N."/>
            <person name="Chertkov O."/>
            <person name="Detter J.C."/>
            <person name="Tapia R."/>
            <person name="Han C."/>
            <person name="Land M."/>
            <person name="Hauser L."/>
            <person name="Markowitz V."/>
            <person name="Cheng J.-F."/>
            <person name="Hugenholtz P."/>
            <person name="Woyke T."/>
            <person name="Wu D."/>
            <person name="Gronow S."/>
            <person name="Wellnitz S."/>
            <person name="Brambilla E."/>
            <person name="Klenk H.-P."/>
            <person name="Eisen J.A."/>
        </authorList>
    </citation>
    <scope>NUCLEOTIDE SEQUENCE [LARGE SCALE GENOMIC DNA]</scope>
    <source>
        <strain evidence="3">ATCC BAA-1111 / DSM 21527 / NCTC 11395 / H</strain>
    </source>
</reference>
<evidence type="ECO:0000256" key="1">
    <source>
        <dbReference type="SAM" id="Phobius"/>
    </source>
</evidence>
<organism evidence="2 3">
    <name type="scientific">Turneriella parva (strain ATCC BAA-1111 / DSM 21527 / NCTC 11395 / H)</name>
    <name type="common">Leptospira parva</name>
    <dbReference type="NCBI Taxonomy" id="869212"/>
    <lineage>
        <taxon>Bacteria</taxon>
        <taxon>Pseudomonadati</taxon>
        <taxon>Spirochaetota</taxon>
        <taxon>Spirochaetia</taxon>
        <taxon>Leptospirales</taxon>
        <taxon>Leptospiraceae</taxon>
        <taxon>Turneriella</taxon>
    </lineage>
</organism>
<feature type="transmembrane region" description="Helical" evidence="1">
    <location>
        <begin position="6"/>
        <end position="28"/>
    </location>
</feature>